<feature type="domain" description="HD" evidence="1">
    <location>
        <begin position="34"/>
        <end position="135"/>
    </location>
</feature>
<sequence>MDRIDKILKHEKYTEYIDKIKKIEWNRELCHHDIDHFIDVCRIMYIINLENKLSFNKEMIYACGLLHDIGRWQQYQQNIPHEIASANLSEKILKECDFKQNEIFEILKAIKNHRNKENEKESLSELLYKSDKLSRACFKCSAQKQCYWSNNKKNLKMKY</sequence>
<dbReference type="EMBL" id="JDRY01000028">
    <property type="protein sequence ID" value="KGM99825.1"/>
    <property type="molecule type" value="Genomic_DNA"/>
</dbReference>
<evidence type="ECO:0000259" key="1">
    <source>
        <dbReference type="Pfam" id="PF01966"/>
    </source>
</evidence>
<reference evidence="2 3" key="1">
    <citation type="submission" date="2014-01" db="EMBL/GenBank/DDBJ databases">
        <title>Plasmidome dynamics in the species complex Clostridium novyi sensu lato converts strains of independent lineages into distinctly different pathogens.</title>
        <authorList>
            <person name="Skarin H."/>
            <person name="Segerman B."/>
        </authorList>
    </citation>
    <scope>NUCLEOTIDE SEQUENCE [LARGE SCALE GENOMIC DNA]</scope>
    <source>
        <strain evidence="2 3">DC5</strain>
    </source>
</reference>
<dbReference type="InterPro" id="IPR006675">
    <property type="entry name" value="HDIG_dom"/>
</dbReference>
<accession>A0A0A0IJU8</accession>
<comment type="caution">
    <text evidence="2">The sequence shown here is derived from an EMBL/GenBank/DDBJ whole genome shotgun (WGS) entry which is preliminary data.</text>
</comment>
<organism evidence="2 3">
    <name type="scientific">Clostridium botulinum C/D str. DC5</name>
    <dbReference type="NCBI Taxonomy" id="1443128"/>
    <lineage>
        <taxon>Bacteria</taxon>
        <taxon>Bacillati</taxon>
        <taxon>Bacillota</taxon>
        <taxon>Clostridia</taxon>
        <taxon>Eubacteriales</taxon>
        <taxon>Clostridiaceae</taxon>
        <taxon>Clostridium</taxon>
    </lineage>
</organism>
<evidence type="ECO:0000313" key="3">
    <source>
        <dbReference type="Proteomes" id="UP000030014"/>
    </source>
</evidence>
<keyword evidence="2" id="KW-0378">Hydrolase</keyword>
<protein>
    <submittedName>
        <fullName evidence="2">Phosphohydrolase</fullName>
    </submittedName>
</protein>
<dbReference type="GO" id="GO:0016787">
    <property type="term" value="F:hydrolase activity"/>
    <property type="evidence" value="ECO:0007669"/>
    <property type="project" value="UniProtKB-KW"/>
</dbReference>
<dbReference type="AlphaFoldDB" id="A0A0A0IJU8"/>
<evidence type="ECO:0000313" key="2">
    <source>
        <dbReference type="EMBL" id="KGM99825.1"/>
    </source>
</evidence>
<dbReference type="RefSeq" id="WP_039258587.1">
    <property type="nucleotide sequence ID" value="NZ_JDRY01000028.1"/>
</dbReference>
<dbReference type="SUPFAM" id="SSF109604">
    <property type="entry name" value="HD-domain/PDEase-like"/>
    <property type="match status" value="1"/>
</dbReference>
<dbReference type="Gene3D" id="1.10.3210.10">
    <property type="entry name" value="Hypothetical protein af1432"/>
    <property type="match status" value="1"/>
</dbReference>
<dbReference type="Pfam" id="PF01966">
    <property type="entry name" value="HD"/>
    <property type="match status" value="1"/>
</dbReference>
<dbReference type="InterPro" id="IPR006674">
    <property type="entry name" value="HD_domain"/>
</dbReference>
<dbReference type="InterPro" id="IPR003607">
    <property type="entry name" value="HD/PDEase_dom"/>
</dbReference>
<dbReference type="Proteomes" id="UP000030014">
    <property type="component" value="Unassembled WGS sequence"/>
</dbReference>
<dbReference type="NCBIfam" id="TIGR00277">
    <property type="entry name" value="HDIG"/>
    <property type="match status" value="1"/>
</dbReference>
<gene>
    <name evidence="2" type="ORF">Z955_05780</name>
</gene>
<dbReference type="CDD" id="cd00077">
    <property type="entry name" value="HDc"/>
    <property type="match status" value="1"/>
</dbReference>
<name>A0A0A0IJU8_CLOBO</name>
<proteinExistence type="predicted"/>